<dbReference type="EMBL" id="JAGPXC010000002">
    <property type="protein sequence ID" value="KAH6658735.1"/>
    <property type="molecule type" value="Genomic_DNA"/>
</dbReference>
<organism evidence="2 3">
    <name type="scientific">Truncatella angustata</name>
    <dbReference type="NCBI Taxonomy" id="152316"/>
    <lineage>
        <taxon>Eukaryota</taxon>
        <taxon>Fungi</taxon>
        <taxon>Dikarya</taxon>
        <taxon>Ascomycota</taxon>
        <taxon>Pezizomycotina</taxon>
        <taxon>Sordariomycetes</taxon>
        <taxon>Xylariomycetidae</taxon>
        <taxon>Amphisphaeriales</taxon>
        <taxon>Sporocadaceae</taxon>
        <taxon>Truncatella</taxon>
    </lineage>
</organism>
<dbReference type="GeneID" id="70128660"/>
<protein>
    <submittedName>
        <fullName evidence="2">Uncharacterized protein</fullName>
    </submittedName>
</protein>
<gene>
    <name evidence="2" type="ORF">BKA67DRAFT_533853</name>
</gene>
<proteinExistence type="predicted"/>
<dbReference type="AlphaFoldDB" id="A0A9P8UTA5"/>
<sequence>MKSFSLLALSLLAAAAVVHADLCIQGWNSPDCTGTQTVSICASQLVIGQCGRVGTNGPFRSVRITGESNKYNINLWDGDFQCNGALDDRAAIKTPISGCKDTRANYDSWMRVA</sequence>
<dbReference type="Proteomes" id="UP000758603">
    <property type="component" value="Unassembled WGS sequence"/>
</dbReference>
<reference evidence="2" key="1">
    <citation type="journal article" date="2021" name="Nat. Commun.">
        <title>Genetic determinants of endophytism in the Arabidopsis root mycobiome.</title>
        <authorList>
            <person name="Mesny F."/>
            <person name="Miyauchi S."/>
            <person name="Thiergart T."/>
            <person name="Pickel B."/>
            <person name="Atanasova L."/>
            <person name="Karlsson M."/>
            <person name="Huettel B."/>
            <person name="Barry K.W."/>
            <person name="Haridas S."/>
            <person name="Chen C."/>
            <person name="Bauer D."/>
            <person name="Andreopoulos W."/>
            <person name="Pangilinan J."/>
            <person name="LaButti K."/>
            <person name="Riley R."/>
            <person name="Lipzen A."/>
            <person name="Clum A."/>
            <person name="Drula E."/>
            <person name="Henrissat B."/>
            <person name="Kohler A."/>
            <person name="Grigoriev I.V."/>
            <person name="Martin F.M."/>
            <person name="Hacquard S."/>
        </authorList>
    </citation>
    <scope>NUCLEOTIDE SEQUENCE</scope>
    <source>
        <strain evidence="2">MPI-SDFR-AT-0073</strain>
    </source>
</reference>
<dbReference type="RefSeq" id="XP_045962969.1">
    <property type="nucleotide sequence ID" value="XM_046099768.1"/>
</dbReference>
<evidence type="ECO:0000313" key="2">
    <source>
        <dbReference type="EMBL" id="KAH6658735.1"/>
    </source>
</evidence>
<comment type="caution">
    <text evidence="2">The sequence shown here is derived from an EMBL/GenBank/DDBJ whole genome shotgun (WGS) entry which is preliminary data.</text>
</comment>
<name>A0A9P8UTA5_9PEZI</name>
<keyword evidence="3" id="KW-1185">Reference proteome</keyword>
<evidence type="ECO:0000256" key="1">
    <source>
        <dbReference type="SAM" id="SignalP"/>
    </source>
</evidence>
<keyword evidence="1" id="KW-0732">Signal</keyword>
<accession>A0A9P8UTA5</accession>
<feature type="signal peptide" evidence="1">
    <location>
        <begin position="1"/>
        <end position="20"/>
    </location>
</feature>
<feature type="chain" id="PRO_5040435439" evidence="1">
    <location>
        <begin position="21"/>
        <end position="113"/>
    </location>
</feature>
<evidence type="ECO:0000313" key="3">
    <source>
        <dbReference type="Proteomes" id="UP000758603"/>
    </source>
</evidence>